<name>A0A2V5K4I5_9BACL</name>
<dbReference type="EMBL" id="QJVJ01000009">
    <property type="protein sequence ID" value="PYI52603.1"/>
    <property type="molecule type" value="Genomic_DNA"/>
</dbReference>
<sequence>MKRDRKLQMELSESIDRIAVPDSLYRFAEQVPGKVESGEWTPPADSDRPPVAEPARPRSRIPAWLKGAAVATIAVVTFSAGVKVSPAFASYMKSVPGFEIAVDWLTQVRERDGVQKAVDNGYTPIEPVTVRFGGTTVKIGDIYLTDEELLFKAFIRTDEFDVTDGRRSVDLWVHPDNVKAGGSTTGSSIAETADSGESPVLQVSYKYHLEPGEARRLVESGERELRFAITRHTSDSVKRQTKLEQAAVASVPFDPGKLLHNRGAELRQALPLPVGDPDWKELAVEKLTIQPTTMNVRIAGKEGWDLSFPRDVPEAPYLKDDKGNVYRYDPSGPGLLLDDGKFHLPFSSSVFFDRDVRSLTLHIGDIIVGEYEPSASFALSTKDTFPKTVNFKGKDIVIEGAEFHEEGYLMLKIKKERPEQTGLAGVSFDLSEKGMAHPEMERTNELRERLGIDGFGIAQDYSGKPYLALYLPTSERESYTVFMRRVNDRIVVNRDYPLQWDE</sequence>
<comment type="caution">
    <text evidence="2">The sequence shown here is derived from an EMBL/GenBank/DDBJ whole genome shotgun (WGS) entry which is preliminary data.</text>
</comment>
<reference evidence="2 3" key="1">
    <citation type="submission" date="2018-05" db="EMBL/GenBank/DDBJ databases">
        <title>Paenibacillus flagellatus sp. nov., isolated from selenium mineral soil.</title>
        <authorList>
            <person name="Dai X."/>
        </authorList>
    </citation>
    <scope>NUCLEOTIDE SEQUENCE [LARGE SCALE GENOMIC DNA]</scope>
    <source>
        <strain evidence="2 3">DXL2</strain>
    </source>
</reference>
<proteinExistence type="predicted"/>
<protein>
    <recommendedName>
        <fullName evidence="4">DUF4179 domain-containing protein</fullName>
    </recommendedName>
</protein>
<feature type="region of interest" description="Disordered" evidence="1">
    <location>
        <begin position="34"/>
        <end position="56"/>
    </location>
</feature>
<dbReference type="RefSeq" id="WP_110841972.1">
    <property type="nucleotide sequence ID" value="NZ_QJVJ01000009.1"/>
</dbReference>
<organism evidence="2 3">
    <name type="scientific">Paenibacillus flagellatus</name>
    <dbReference type="NCBI Taxonomy" id="2211139"/>
    <lineage>
        <taxon>Bacteria</taxon>
        <taxon>Bacillati</taxon>
        <taxon>Bacillota</taxon>
        <taxon>Bacilli</taxon>
        <taxon>Bacillales</taxon>
        <taxon>Paenibacillaceae</taxon>
        <taxon>Paenibacillus</taxon>
    </lineage>
</organism>
<evidence type="ECO:0000313" key="2">
    <source>
        <dbReference type="EMBL" id="PYI52603.1"/>
    </source>
</evidence>
<dbReference type="OrthoDB" id="2651437at2"/>
<evidence type="ECO:0000313" key="3">
    <source>
        <dbReference type="Proteomes" id="UP000247476"/>
    </source>
</evidence>
<accession>A0A2V5K4I5</accession>
<evidence type="ECO:0000256" key="1">
    <source>
        <dbReference type="SAM" id="MobiDB-lite"/>
    </source>
</evidence>
<dbReference type="Proteomes" id="UP000247476">
    <property type="component" value="Unassembled WGS sequence"/>
</dbReference>
<dbReference type="AlphaFoldDB" id="A0A2V5K4I5"/>
<keyword evidence="3" id="KW-1185">Reference proteome</keyword>
<evidence type="ECO:0008006" key="4">
    <source>
        <dbReference type="Google" id="ProtNLM"/>
    </source>
</evidence>
<gene>
    <name evidence="2" type="ORF">DLM86_20755</name>
</gene>